<evidence type="ECO:0000256" key="10">
    <source>
        <dbReference type="RuleBase" id="RU003525"/>
    </source>
</evidence>
<dbReference type="SUPFAM" id="SSF54862">
    <property type="entry name" value="4Fe-4S ferredoxins"/>
    <property type="match status" value="1"/>
</dbReference>
<protein>
    <recommendedName>
        <fullName evidence="10">NADH-quinone oxidoreductase</fullName>
        <ecNumber evidence="10">7.1.1.-</ecNumber>
    </recommendedName>
</protein>
<dbReference type="CDD" id="cd02772">
    <property type="entry name" value="MopB_NDH-1_NuoG2"/>
    <property type="match status" value="1"/>
</dbReference>
<dbReference type="Gene3D" id="3.30.70.20">
    <property type="match status" value="1"/>
</dbReference>
<dbReference type="SMART" id="SM00929">
    <property type="entry name" value="NADH-G_4Fe-4S_3"/>
    <property type="match status" value="1"/>
</dbReference>
<dbReference type="Gene3D" id="3.30.200.210">
    <property type="match status" value="1"/>
</dbReference>
<keyword evidence="4 10" id="KW-0479">Metal-binding</keyword>
<dbReference type="Proteomes" id="UP001595530">
    <property type="component" value="Unassembled WGS sequence"/>
</dbReference>
<dbReference type="InterPro" id="IPR001041">
    <property type="entry name" value="2Fe-2S_ferredoxin-type"/>
</dbReference>
<feature type="domain" description="2Fe-2S ferredoxin-type" evidence="11">
    <location>
        <begin position="1"/>
        <end position="78"/>
    </location>
</feature>
<evidence type="ECO:0000313" key="14">
    <source>
        <dbReference type="EMBL" id="MFC3110395.1"/>
    </source>
</evidence>
<comment type="function">
    <text evidence="10">NDH-1 shuttles electrons from NADH, via FMN and iron-sulfur (Fe-S) centers, to quinones in the respiratory chain. Couples the redox reaction to proton translocation (for every two electrons transferred, four hydrogen ions are translocated across the cytoplasmic membrane), and thus conserves the redox energy in a proton gradient.</text>
</comment>
<dbReference type="RefSeq" id="WP_390332715.1">
    <property type="nucleotide sequence ID" value="NZ_JBHRTP010000078.1"/>
</dbReference>
<reference evidence="15" key="1">
    <citation type="journal article" date="2019" name="Int. J. Syst. Evol. Microbiol.">
        <title>The Global Catalogue of Microorganisms (GCM) 10K type strain sequencing project: providing services to taxonomists for standard genome sequencing and annotation.</title>
        <authorList>
            <consortium name="The Broad Institute Genomics Platform"/>
            <consortium name="The Broad Institute Genome Sequencing Center for Infectious Disease"/>
            <person name="Wu L."/>
            <person name="Ma J."/>
        </authorList>
    </citation>
    <scope>NUCLEOTIDE SEQUENCE [LARGE SCALE GENOMIC DNA]</scope>
    <source>
        <strain evidence="15">KCTC 42986</strain>
    </source>
</reference>
<dbReference type="PROSITE" id="PS00643">
    <property type="entry name" value="COMPLEX1_75K_3"/>
    <property type="match status" value="1"/>
</dbReference>
<evidence type="ECO:0000313" key="15">
    <source>
        <dbReference type="Proteomes" id="UP001595530"/>
    </source>
</evidence>
<dbReference type="PROSITE" id="PS51669">
    <property type="entry name" value="4FE4S_MOW_BIS_MGD"/>
    <property type="match status" value="1"/>
</dbReference>
<dbReference type="InterPro" id="IPR006656">
    <property type="entry name" value="Mopterin_OxRdtase"/>
</dbReference>
<evidence type="ECO:0000259" key="13">
    <source>
        <dbReference type="PROSITE" id="PS51839"/>
    </source>
</evidence>
<dbReference type="PROSITE" id="PS51085">
    <property type="entry name" value="2FE2S_FER_2"/>
    <property type="match status" value="1"/>
</dbReference>
<evidence type="ECO:0000256" key="7">
    <source>
        <dbReference type="ARBA" id="ARBA00023014"/>
    </source>
</evidence>
<evidence type="ECO:0000256" key="2">
    <source>
        <dbReference type="ARBA" id="ARBA00005404"/>
    </source>
</evidence>
<keyword evidence="8 10" id="KW-0520">NAD</keyword>
<evidence type="ECO:0000256" key="1">
    <source>
        <dbReference type="ARBA" id="ARBA00001966"/>
    </source>
</evidence>
<dbReference type="InterPro" id="IPR050123">
    <property type="entry name" value="Prok_molybdopt-oxidoreductase"/>
</dbReference>
<comment type="caution">
    <text evidence="14">The sequence shown here is derived from an EMBL/GenBank/DDBJ whole genome shotgun (WGS) entry which is preliminary data.</text>
</comment>
<feature type="domain" description="4Fe-4S Mo/W bis-MGD-type" evidence="12">
    <location>
        <begin position="216"/>
        <end position="272"/>
    </location>
</feature>
<accession>A0ABV7F903</accession>
<dbReference type="PROSITE" id="PS00641">
    <property type="entry name" value="COMPLEX1_75K_1"/>
    <property type="match status" value="1"/>
</dbReference>
<dbReference type="Pfam" id="PF00384">
    <property type="entry name" value="Molybdopterin"/>
    <property type="match status" value="1"/>
</dbReference>
<dbReference type="PANTHER" id="PTHR43105">
    <property type="entry name" value="RESPIRATORY NITRATE REDUCTASE"/>
    <property type="match status" value="1"/>
</dbReference>
<dbReference type="PROSITE" id="PS51839">
    <property type="entry name" value="4FE4S_HC3"/>
    <property type="match status" value="1"/>
</dbReference>
<evidence type="ECO:0000256" key="8">
    <source>
        <dbReference type="ARBA" id="ARBA00023027"/>
    </source>
</evidence>
<evidence type="ECO:0000259" key="11">
    <source>
        <dbReference type="PROSITE" id="PS51085"/>
    </source>
</evidence>
<dbReference type="Pfam" id="PF22117">
    <property type="entry name" value="Fer4_Nqo3"/>
    <property type="match status" value="1"/>
</dbReference>
<dbReference type="Gene3D" id="3.10.20.740">
    <property type="match status" value="1"/>
</dbReference>
<keyword evidence="15" id="KW-1185">Reference proteome</keyword>
<feature type="domain" description="4Fe-4S His(Cys)3-ligated-type" evidence="13">
    <location>
        <begin position="78"/>
        <end position="117"/>
    </location>
</feature>
<dbReference type="InterPro" id="IPR019574">
    <property type="entry name" value="NADH_UbQ_OxRdtase_Gsu_4Fe4S-bd"/>
</dbReference>
<evidence type="ECO:0000256" key="6">
    <source>
        <dbReference type="ARBA" id="ARBA00023004"/>
    </source>
</evidence>
<keyword evidence="6 10" id="KW-0408">Iron</keyword>
<dbReference type="EC" id="7.1.1.-" evidence="10"/>
<dbReference type="SUPFAM" id="SSF54292">
    <property type="entry name" value="2Fe-2S ferredoxin-like"/>
    <property type="match status" value="1"/>
</dbReference>
<dbReference type="Gene3D" id="3.40.50.740">
    <property type="match status" value="1"/>
</dbReference>
<dbReference type="Pfam" id="PF10588">
    <property type="entry name" value="NADH-G_4Fe-4S_3"/>
    <property type="match status" value="1"/>
</dbReference>
<evidence type="ECO:0000256" key="9">
    <source>
        <dbReference type="ARBA" id="ARBA00047712"/>
    </source>
</evidence>
<gene>
    <name evidence="14" type="primary">nuoG</name>
    <name evidence="14" type="ORF">ACFOFO_20920</name>
</gene>
<organism evidence="14 15">
    <name type="scientific">Undibacterium arcticum</name>
    <dbReference type="NCBI Taxonomy" id="1762892"/>
    <lineage>
        <taxon>Bacteria</taxon>
        <taxon>Pseudomonadati</taxon>
        <taxon>Pseudomonadota</taxon>
        <taxon>Betaproteobacteria</taxon>
        <taxon>Burkholderiales</taxon>
        <taxon>Oxalobacteraceae</taxon>
        <taxon>Undibacterium</taxon>
    </lineage>
</organism>
<dbReference type="CDD" id="cd00207">
    <property type="entry name" value="fer2"/>
    <property type="match status" value="1"/>
</dbReference>
<dbReference type="Pfam" id="PF22151">
    <property type="entry name" value="Fer4_NDSU1"/>
    <property type="match status" value="1"/>
</dbReference>
<proteinExistence type="inferred from homology"/>
<dbReference type="InterPro" id="IPR010228">
    <property type="entry name" value="NADH_UbQ_OxRdtase_Gsu"/>
</dbReference>
<keyword evidence="10" id="KW-0001">2Fe-2S</keyword>
<dbReference type="InterPro" id="IPR006963">
    <property type="entry name" value="Mopterin_OxRdtase_4Fe-4S_dom"/>
</dbReference>
<dbReference type="NCBIfam" id="TIGR01973">
    <property type="entry name" value="NuoG"/>
    <property type="match status" value="1"/>
</dbReference>
<keyword evidence="10" id="KW-0874">Quinone</keyword>
<keyword evidence="7 10" id="KW-0411">Iron-sulfur</keyword>
<sequence>MVEIEIDGKKVEVPAGSMVMDAANKLGTYIPHFCYHKKLSIAANCRMCLVEVEKAPKPLPACATPVSAGMIVRSNSDKAVQAQKGVMEFLLINHPLDCPICDQGGECQLQDLAVGYGKSASRYEEEKRVVFQKDAGPLISMQEMTRCIHCTRCVRFGQEIAGVMELGMLGRGEHAEITSFVGKTVDSELSGNMIDLCPVGALTSKPFRYSARTWELSRRKSVSPHDGLGANLIVQVKNNKVMRVLPFENEAINECWLSDKDRFSYEGLNSEQRLTQPMIKQGGQWRETDWQTALEYVAHGLKNIKHEYGADAIAALATPHSTLEELSLLQKLVRGLGSQNVDFRLRQSDFALDGNVTPWLGMSIAEFGQLKRAFVIGSFLRKDHPLLAARMRQAVKMGAKLNILHGSDDDLLMPVANKMIKAPSAWLAALNEVVAAVAKAKGIAIPAGLENIEPSTDAVQTAASLMGDEPKAVLLGNAAAQHPQASLLHAAAQWIAENTGAKIGYLTEAANTVGGYLANATPGAGGNAQQVFAQARKAYLLFNAEPELDCANPQLARAALDQAEMVVAFSAYQHGIDYADVLLPIAPFTETSGTFVSCEGRVQSFNGTVKPLGETRPGWKVLRVLANVLSLAGFDYETSEAIRDEVIGAQHAADGDVTARLNNIAPHLPQFAGVSAPAGQGLERLADVPIYFSDATVRRAASLQKTADAKPPKAWMSASLLQQLGVATGDKVTVRQGTGTTVVNAGLDNSLPATVVKLAAAHASTAALGAMFGPISVEKFAGERA</sequence>
<dbReference type="InterPro" id="IPR054351">
    <property type="entry name" value="NADH_UbQ_OxRdtase_ferredoxin"/>
</dbReference>
<evidence type="ECO:0000256" key="3">
    <source>
        <dbReference type="ARBA" id="ARBA00022485"/>
    </source>
</evidence>
<dbReference type="SUPFAM" id="SSF53706">
    <property type="entry name" value="Formate dehydrogenase/DMSO reductase, domains 1-3"/>
    <property type="match status" value="1"/>
</dbReference>
<dbReference type="EMBL" id="JBHRTP010000078">
    <property type="protein sequence ID" value="MFC3110395.1"/>
    <property type="molecule type" value="Genomic_DNA"/>
</dbReference>
<name>A0ABV7F903_9BURK</name>
<keyword evidence="3 10" id="KW-0004">4Fe-4S</keyword>
<dbReference type="InterPro" id="IPR000283">
    <property type="entry name" value="NADH_UbQ_OxRdtase_75kDa_su_CS"/>
</dbReference>
<evidence type="ECO:0000256" key="4">
    <source>
        <dbReference type="ARBA" id="ARBA00022723"/>
    </source>
</evidence>
<dbReference type="Pfam" id="PF13510">
    <property type="entry name" value="Fer2_4"/>
    <property type="match status" value="1"/>
</dbReference>
<evidence type="ECO:0000259" key="12">
    <source>
        <dbReference type="PROSITE" id="PS51669"/>
    </source>
</evidence>
<evidence type="ECO:0000256" key="5">
    <source>
        <dbReference type="ARBA" id="ARBA00022967"/>
    </source>
</evidence>
<dbReference type="PROSITE" id="PS00642">
    <property type="entry name" value="COMPLEX1_75K_2"/>
    <property type="match status" value="1"/>
</dbReference>
<comment type="cofactor">
    <cofactor evidence="1 10">
        <name>[4Fe-4S] cluster</name>
        <dbReference type="ChEBI" id="CHEBI:49883"/>
    </cofactor>
</comment>
<comment type="similarity">
    <text evidence="2 10">Belongs to the complex I 75 kDa subunit family.</text>
</comment>
<comment type="cofactor">
    <cofactor evidence="10">
        <name>[2Fe-2S] cluster</name>
        <dbReference type="ChEBI" id="CHEBI:190135"/>
    </cofactor>
    <text evidence="10">Binds 1 [2Fe-2S] cluster per subunit.</text>
</comment>
<keyword evidence="5 10" id="KW-1278">Translocase</keyword>
<dbReference type="PANTHER" id="PTHR43105:SF13">
    <property type="entry name" value="NADH-UBIQUINONE OXIDOREDUCTASE 75 KDA SUBUNIT, MITOCHONDRIAL"/>
    <property type="match status" value="1"/>
</dbReference>
<dbReference type="InterPro" id="IPR036010">
    <property type="entry name" value="2Fe-2S_ferredoxin-like_sf"/>
</dbReference>
<comment type="catalytic activity">
    <reaction evidence="9 10">
        <text>a quinone + NADH + 5 H(+)(in) = a quinol + NAD(+) + 4 H(+)(out)</text>
        <dbReference type="Rhea" id="RHEA:57888"/>
        <dbReference type="ChEBI" id="CHEBI:15378"/>
        <dbReference type="ChEBI" id="CHEBI:24646"/>
        <dbReference type="ChEBI" id="CHEBI:57540"/>
        <dbReference type="ChEBI" id="CHEBI:57945"/>
        <dbReference type="ChEBI" id="CHEBI:132124"/>
    </reaction>
</comment>